<reference evidence="1 2" key="1">
    <citation type="submission" date="2019-10" db="EMBL/GenBank/DDBJ databases">
        <title>Vibrio sp. nov. isolated from a shrimp pond.</title>
        <authorList>
            <person name="Gomez-Gil B."/>
            <person name="Enciso-Ibarra J."/>
            <person name="Enciso-Ibarra K."/>
            <person name="Bolan-Mejia C."/>
        </authorList>
    </citation>
    <scope>NUCLEOTIDE SEQUENCE [LARGE SCALE GENOMIC DNA]</scope>
    <source>
        <strain evidence="1 2">CAIM 722</strain>
    </source>
</reference>
<dbReference type="Pfam" id="PF01177">
    <property type="entry name" value="Asp_Glu_race"/>
    <property type="match status" value="1"/>
</dbReference>
<dbReference type="InterPro" id="IPR001920">
    <property type="entry name" value="Asp/Glu_race"/>
</dbReference>
<dbReference type="InterPro" id="IPR015942">
    <property type="entry name" value="Asp/Glu/hydantoin_racemase"/>
</dbReference>
<dbReference type="GO" id="GO:0047661">
    <property type="term" value="F:amino-acid racemase activity"/>
    <property type="evidence" value="ECO:0007669"/>
    <property type="project" value="InterPro"/>
</dbReference>
<sequence>MIKRIGVIRVLSGKDQAFLDMHQNIMDGIAINKQWQTRSIWDQPEGIHDPETFQLALPKIVQLGQEWQHELDLLVVSCAADPGVTELKATLSIPVYGAGESCCWAAREVGDCIGILGIEPEEPDVFKRELADCTTIYRRPHNVHCTHDIMTADGQQAIIDAALECQALGAKVIALACTGMATVDIASVLAPHLALPVINPVIALAERIARV</sequence>
<protein>
    <submittedName>
        <fullName evidence="1">Hydantoin racemase</fullName>
    </submittedName>
</protein>
<evidence type="ECO:0000313" key="1">
    <source>
        <dbReference type="EMBL" id="MZI92967.1"/>
    </source>
</evidence>
<keyword evidence="2" id="KW-1185">Reference proteome</keyword>
<gene>
    <name evidence="1" type="ORF">F9817_07120</name>
</gene>
<evidence type="ECO:0000313" key="2">
    <source>
        <dbReference type="Proteomes" id="UP000462621"/>
    </source>
</evidence>
<organism evidence="1 2">
    <name type="scientific">Vibrio eleionomae</name>
    <dbReference type="NCBI Taxonomy" id="2653505"/>
    <lineage>
        <taxon>Bacteria</taxon>
        <taxon>Pseudomonadati</taxon>
        <taxon>Pseudomonadota</taxon>
        <taxon>Gammaproteobacteria</taxon>
        <taxon>Vibrionales</taxon>
        <taxon>Vibrionaceae</taxon>
        <taxon>Vibrio</taxon>
    </lineage>
</organism>
<comment type="caution">
    <text evidence="1">The sequence shown here is derived from an EMBL/GenBank/DDBJ whole genome shotgun (WGS) entry which is preliminary data.</text>
</comment>
<name>A0A7X4LJW0_9VIBR</name>
<accession>A0A7X4LJW0</accession>
<dbReference type="AlphaFoldDB" id="A0A7X4LJW0"/>
<dbReference type="Proteomes" id="UP000462621">
    <property type="component" value="Unassembled WGS sequence"/>
</dbReference>
<proteinExistence type="predicted"/>
<dbReference type="EMBL" id="WEKT01000008">
    <property type="protein sequence ID" value="MZI92967.1"/>
    <property type="molecule type" value="Genomic_DNA"/>
</dbReference>
<dbReference type="RefSeq" id="WP_161154260.1">
    <property type="nucleotide sequence ID" value="NZ_WEKT01000008.1"/>
</dbReference>
<dbReference type="Gene3D" id="3.40.50.1860">
    <property type="match status" value="2"/>
</dbReference>